<organism evidence="1 2">
    <name type="scientific">Rotaria sordida</name>
    <dbReference type="NCBI Taxonomy" id="392033"/>
    <lineage>
        <taxon>Eukaryota</taxon>
        <taxon>Metazoa</taxon>
        <taxon>Spiralia</taxon>
        <taxon>Gnathifera</taxon>
        <taxon>Rotifera</taxon>
        <taxon>Eurotatoria</taxon>
        <taxon>Bdelloidea</taxon>
        <taxon>Philodinida</taxon>
        <taxon>Philodinidae</taxon>
        <taxon>Rotaria</taxon>
    </lineage>
</organism>
<sequence length="29" mass="3408">MAEAKPLLERSFFQRLLENININSIMLDT</sequence>
<dbReference type="EMBL" id="CAJOBD010047183">
    <property type="protein sequence ID" value="CAF4339830.1"/>
    <property type="molecule type" value="Genomic_DNA"/>
</dbReference>
<proteinExistence type="predicted"/>
<evidence type="ECO:0000313" key="1">
    <source>
        <dbReference type="EMBL" id="CAF4339830.1"/>
    </source>
</evidence>
<accession>A0A820KGZ4</accession>
<dbReference type="AlphaFoldDB" id="A0A820KGZ4"/>
<dbReference type="Proteomes" id="UP000663836">
    <property type="component" value="Unassembled WGS sequence"/>
</dbReference>
<reference evidence="1" key="1">
    <citation type="submission" date="2021-02" db="EMBL/GenBank/DDBJ databases">
        <authorList>
            <person name="Nowell W R."/>
        </authorList>
    </citation>
    <scope>NUCLEOTIDE SEQUENCE</scope>
</reference>
<gene>
    <name evidence="1" type="ORF">JBS370_LOCUS41586</name>
</gene>
<comment type="caution">
    <text evidence="1">The sequence shown here is derived from an EMBL/GenBank/DDBJ whole genome shotgun (WGS) entry which is preliminary data.</text>
</comment>
<protein>
    <submittedName>
        <fullName evidence="1">Uncharacterized protein</fullName>
    </submittedName>
</protein>
<feature type="non-terminal residue" evidence="1">
    <location>
        <position position="29"/>
    </location>
</feature>
<name>A0A820KGZ4_9BILA</name>
<evidence type="ECO:0000313" key="2">
    <source>
        <dbReference type="Proteomes" id="UP000663836"/>
    </source>
</evidence>